<evidence type="ECO:0000313" key="13">
    <source>
        <dbReference type="Proteomes" id="UP000620139"/>
    </source>
</evidence>
<evidence type="ECO:0000256" key="2">
    <source>
        <dbReference type="ARBA" id="ARBA00007145"/>
    </source>
</evidence>
<dbReference type="GO" id="GO:0008795">
    <property type="term" value="F:NAD+ synthase activity"/>
    <property type="evidence" value="ECO:0007669"/>
    <property type="project" value="UniProtKB-UniRule"/>
</dbReference>
<dbReference type="SUPFAM" id="SSF52402">
    <property type="entry name" value="Adenine nucleotide alpha hydrolases-like"/>
    <property type="match status" value="1"/>
</dbReference>
<organism evidence="12 13">
    <name type="scientific">Inhella gelatinilytica</name>
    <dbReference type="NCBI Taxonomy" id="2795030"/>
    <lineage>
        <taxon>Bacteria</taxon>
        <taxon>Pseudomonadati</taxon>
        <taxon>Pseudomonadota</taxon>
        <taxon>Betaproteobacteria</taxon>
        <taxon>Burkholderiales</taxon>
        <taxon>Sphaerotilaceae</taxon>
        <taxon>Inhella</taxon>
    </lineage>
</organism>
<feature type="binding site" evidence="7">
    <location>
        <position position="195"/>
    </location>
    <ligand>
        <name>L-glutamine</name>
        <dbReference type="ChEBI" id="CHEBI:58359"/>
    </ligand>
</feature>
<feature type="binding site" evidence="7">
    <location>
        <position position="410"/>
    </location>
    <ligand>
        <name>deamido-NAD(+)</name>
        <dbReference type="ChEBI" id="CHEBI:58437"/>
        <note>ligand shared between two neighboring subunits</note>
    </ligand>
</feature>
<name>A0A931NED4_9BURK</name>
<keyword evidence="6 7" id="KW-0520">NAD</keyword>
<dbReference type="PANTHER" id="PTHR23090">
    <property type="entry name" value="NH 3 /GLUTAMINE-DEPENDENT NAD + SYNTHETASE"/>
    <property type="match status" value="1"/>
</dbReference>
<evidence type="ECO:0000256" key="3">
    <source>
        <dbReference type="ARBA" id="ARBA00022598"/>
    </source>
</evidence>
<dbReference type="InterPro" id="IPR022310">
    <property type="entry name" value="NAD/GMP_synthase"/>
</dbReference>
<dbReference type="SUPFAM" id="SSF56317">
    <property type="entry name" value="Carbon-nitrogen hydrolase"/>
    <property type="match status" value="1"/>
</dbReference>
<dbReference type="GO" id="GO:0004359">
    <property type="term" value="F:glutaminase activity"/>
    <property type="evidence" value="ECO:0007669"/>
    <property type="project" value="InterPro"/>
</dbReference>
<dbReference type="InterPro" id="IPR014445">
    <property type="entry name" value="Gln-dep_NAD_synthase"/>
</dbReference>
<dbReference type="NCBIfam" id="TIGR00552">
    <property type="entry name" value="nadE"/>
    <property type="match status" value="1"/>
</dbReference>
<feature type="binding site" evidence="7">
    <location>
        <position position="405"/>
    </location>
    <ligand>
        <name>ATP</name>
        <dbReference type="ChEBI" id="CHEBI:30616"/>
    </ligand>
</feature>
<protein>
    <recommendedName>
        <fullName evidence="7 8">Glutamine-dependent NAD(+) synthetase</fullName>
        <ecNumber evidence="7 8">6.3.5.1</ecNumber>
    </recommendedName>
    <alternativeName>
        <fullName evidence="7 8">NAD(+) synthase [glutamine-hydrolyzing]</fullName>
    </alternativeName>
</protein>
<dbReference type="InterPro" id="IPR003010">
    <property type="entry name" value="C-N_Hydrolase"/>
</dbReference>
<dbReference type="GO" id="GO:0003952">
    <property type="term" value="F:NAD+ synthase (glutamine-hydrolyzing) activity"/>
    <property type="evidence" value="ECO:0007669"/>
    <property type="project" value="UniProtKB-UniRule"/>
</dbReference>
<dbReference type="GO" id="GO:0005524">
    <property type="term" value="F:ATP binding"/>
    <property type="evidence" value="ECO:0007669"/>
    <property type="project" value="UniProtKB-UniRule"/>
</dbReference>
<feature type="domain" description="CN hydrolase" evidence="11">
    <location>
        <begin position="3"/>
        <end position="259"/>
    </location>
</feature>
<dbReference type="Gene3D" id="3.40.50.620">
    <property type="entry name" value="HUPs"/>
    <property type="match status" value="1"/>
</dbReference>
<comment type="similarity">
    <text evidence="2 7 8">In the C-terminal section; belongs to the NAD synthetase family.</text>
</comment>
<keyword evidence="3 7" id="KW-0436">Ligase</keyword>
<feature type="active site" description="Proton acceptor; for glutaminase activity" evidence="7">
    <location>
        <position position="43"/>
    </location>
</feature>
<evidence type="ECO:0000256" key="9">
    <source>
        <dbReference type="RuleBase" id="RU003811"/>
    </source>
</evidence>
<dbReference type="CDD" id="cd00553">
    <property type="entry name" value="NAD_synthase"/>
    <property type="match status" value="1"/>
</dbReference>
<keyword evidence="4 7" id="KW-0547">Nucleotide-binding</keyword>
<dbReference type="Pfam" id="PF00795">
    <property type="entry name" value="CN_hydrolase"/>
    <property type="match status" value="1"/>
</dbReference>
<dbReference type="HAMAP" id="MF_02090">
    <property type="entry name" value="NadE_glutamine_dep"/>
    <property type="match status" value="1"/>
</dbReference>
<feature type="active site" description="For glutaminase activity" evidence="7">
    <location>
        <position position="123"/>
    </location>
</feature>
<proteinExistence type="inferred from homology"/>
<feature type="binding site" evidence="7">
    <location>
        <begin position="298"/>
        <end position="305"/>
    </location>
    <ligand>
        <name>ATP</name>
        <dbReference type="ChEBI" id="CHEBI:30616"/>
    </ligand>
</feature>
<evidence type="ECO:0000256" key="5">
    <source>
        <dbReference type="ARBA" id="ARBA00022840"/>
    </source>
</evidence>
<comment type="catalytic activity">
    <reaction evidence="7 8">
        <text>deamido-NAD(+) + L-glutamine + ATP + H2O = L-glutamate + AMP + diphosphate + NAD(+) + H(+)</text>
        <dbReference type="Rhea" id="RHEA:24384"/>
        <dbReference type="ChEBI" id="CHEBI:15377"/>
        <dbReference type="ChEBI" id="CHEBI:15378"/>
        <dbReference type="ChEBI" id="CHEBI:29985"/>
        <dbReference type="ChEBI" id="CHEBI:30616"/>
        <dbReference type="ChEBI" id="CHEBI:33019"/>
        <dbReference type="ChEBI" id="CHEBI:57540"/>
        <dbReference type="ChEBI" id="CHEBI:58359"/>
        <dbReference type="ChEBI" id="CHEBI:58437"/>
        <dbReference type="ChEBI" id="CHEBI:456215"/>
        <dbReference type="EC" id="6.3.5.1"/>
    </reaction>
</comment>
<reference evidence="12" key="1">
    <citation type="submission" date="2020-12" db="EMBL/GenBank/DDBJ databases">
        <title>The genome sequence of Inhella sp. 4Y17.</title>
        <authorList>
            <person name="Liu Y."/>
        </authorList>
    </citation>
    <scope>NUCLEOTIDE SEQUENCE</scope>
    <source>
        <strain evidence="12">4Y10</strain>
    </source>
</reference>
<comment type="function">
    <text evidence="7">Catalyzes the ATP-dependent amidation of deamido-NAD to form NAD. Uses L-glutamine as a nitrogen source.</text>
</comment>
<feature type="binding site" evidence="7">
    <location>
        <position position="529"/>
    </location>
    <ligand>
        <name>deamido-NAD(+)</name>
        <dbReference type="ChEBI" id="CHEBI:58437"/>
        <note>ligand shared between two neighboring subunits</note>
    </ligand>
</feature>
<evidence type="ECO:0000313" key="12">
    <source>
        <dbReference type="EMBL" id="MBH9553130.1"/>
    </source>
</evidence>
<dbReference type="RefSeq" id="WP_198100754.1">
    <property type="nucleotide sequence ID" value="NZ_JAEDAL010000004.1"/>
</dbReference>
<evidence type="ECO:0000256" key="1">
    <source>
        <dbReference type="ARBA" id="ARBA00005188"/>
    </source>
</evidence>
<dbReference type="Gene3D" id="3.60.110.10">
    <property type="entry name" value="Carbon-nitrogen hydrolase"/>
    <property type="match status" value="1"/>
</dbReference>
<dbReference type="EC" id="6.3.5.1" evidence="7 8"/>
<dbReference type="EMBL" id="JAEDAL010000004">
    <property type="protein sequence ID" value="MBH9553130.1"/>
    <property type="molecule type" value="Genomic_DNA"/>
</dbReference>
<dbReference type="AlphaFoldDB" id="A0A931NED4"/>
<comment type="caution">
    <text evidence="12">The sequence shown here is derived from an EMBL/GenBank/DDBJ whole genome shotgun (WGS) entry which is preliminary data.</text>
</comment>
<feature type="binding site" evidence="7">
    <location>
        <position position="189"/>
    </location>
    <ligand>
        <name>L-glutamine</name>
        <dbReference type="ChEBI" id="CHEBI:58359"/>
    </ligand>
</feature>
<dbReference type="Pfam" id="PF02540">
    <property type="entry name" value="NAD_synthase"/>
    <property type="match status" value="1"/>
</dbReference>
<evidence type="ECO:0000256" key="10">
    <source>
        <dbReference type="SAM" id="MobiDB-lite"/>
    </source>
</evidence>
<dbReference type="GO" id="GO:0005737">
    <property type="term" value="C:cytoplasm"/>
    <property type="evidence" value="ECO:0007669"/>
    <property type="project" value="InterPro"/>
</dbReference>
<comment type="pathway">
    <text evidence="1 7 8">Cofactor biosynthesis; NAD(+) biosynthesis; NAD(+) from deamido-NAD(+) (L-Gln route): step 1/1.</text>
</comment>
<dbReference type="Proteomes" id="UP000620139">
    <property type="component" value="Unassembled WGS sequence"/>
</dbReference>
<feature type="binding site" evidence="7">
    <location>
        <position position="129"/>
    </location>
    <ligand>
        <name>L-glutamine</name>
        <dbReference type="ChEBI" id="CHEBI:58359"/>
    </ligand>
</feature>
<dbReference type="CDD" id="cd07570">
    <property type="entry name" value="GAT_Gln-NAD-synth"/>
    <property type="match status" value="1"/>
</dbReference>
<feature type="active site" description="Nucleophile; for glutaminase activity" evidence="7">
    <location>
        <position position="163"/>
    </location>
</feature>
<evidence type="ECO:0000256" key="6">
    <source>
        <dbReference type="ARBA" id="ARBA00023027"/>
    </source>
</evidence>
<dbReference type="InterPro" id="IPR036526">
    <property type="entry name" value="C-N_Hydrolase_sf"/>
</dbReference>
<keyword evidence="5 7" id="KW-0067">ATP-binding</keyword>
<evidence type="ECO:0000256" key="8">
    <source>
        <dbReference type="PIRNR" id="PIRNR006630"/>
    </source>
</evidence>
<feature type="binding site" evidence="7">
    <location>
        <position position="381"/>
    </location>
    <ligand>
        <name>deamido-NAD(+)</name>
        <dbReference type="ChEBI" id="CHEBI:58437"/>
        <note>ligand shared between two neighboring subunits</note>
    </ligand>
</feature>
<accession>A0A931NED4</accession>
<dbReference type="InterPro" id="IPR014729">
    <property type="entry name" value="Rossmann-like_a/b/a_fold"/>
</dbReference>
<comment type="similarity">
    <text evidence="9">Belongs to the NAD synthetase family.</text>
</comment>
<dbReference type="PROSITE" id="PS50263">
    <property type="entry name" value="CN_HYDROLASE"/>
    <property type="match status" value="1"/>
</dbReference>
<gene>
    <name evidence="7" type="primary">nadE</name>
    <name evidence="12" type="ORF">I7X43_09755</name>
</gene>
<dbReference type="PANTHER" id="PTHR23090:SF9">
    <property type="entry name" value="GLUTAMINE-DEPENDENT NAD(+) SYNTHETASE"/>
    <property type="match status" value="1"/>
</dbReference>
<feature type="region of interest" description="Disordered" evidence="10">
    <location>
        <begin position="449"/>
        <end position="481"/>
    </location>
</feature>
<evidence type="ECO:0000256" key="4">
    <source>
        <dbReference type="ARBA" id="ARBA00022741"/>
    </source>
</evidence>
<comment type="caution">
    <text evidence="7">Lacks conserved residue(s) required for the propagation of feature annotation.</text>
</comment>
<dbReference type="PIRSF" id="PIRSF006630">
    <property type="entry name" value="NADS_GAT"/>
    <property type="match status" value="1"/>
</dbReference>
<evidence type="ECO:0000259" key="11">
    <source>
        <dbReference type="PROSITE" id="PS50263"/>
    </source>
</evidence>
<sequence length="558" mass="60593">MSLRIALGQVNVTVGDLAGNAARILAQAQDAHGRGAQLLLTPELALSGYPPEDLLLRPGFLQACEQQLAQLAQDLRALKGLTVVVGLPMAAGTSVRGRSQQQAPALNAAAVLQDGVEVGRYAKRELPNYQVFDERRYFVSGRDAGWGPLVFEVAGRKIGLLICEDAWLDEPVDAACAGGADLLAVINASPFHQGKVGEREARMVAVAKRVDRPLVYAHMVGGQDEVVFDGASFAVDASGSLVARAPMGTEVVWLVDFDLVPQGQVTPVPEPLEQVWMALVLGVRDYIGKNGFPGAVIGLSGGIDSALVLAIAVDALGPERVRAVMMPSPYTADISWIDARDMAERVGVRYDEISIAPLFEGFNTALAPQFEECRPDTTEENLQARIRGTLLMALSNKFGALVLTTGNKSEMATGYCTLYGDMAGGFAVIKDVAKTLVFELARWRNRQPSQRADGTVGPVIPERIIDRPPSAELRPDQKDEDSLPPYALLDAILARYMEEDASIQDLLDEGFPPAAVERVTRLIQLNEYKRRQAPIGIRITHRSFGRDWRYPITNRFRA</sequence>
<dbReference type="GO" id="GO:0009435">
    <property type="term" value="P:NAD+ biosynthetic process"/>
    <property type="evidence" value="ECO:0007669"/>
    <property type="project" value="UniProtKB-UniRule"/>
</dbReference>
<dbReference type="NCBIfam" id="NF010588">
    <property type="entry name" value="PRK13981.1"/>
    <property type="match status" value="1"/>
</dbReference>
<dbReference type="InterPro" id="IPR003694">
    <property type="entry name" value="NAD_synthase"/>
</dbReference>
<keyword evidence="13" id="KW-1185">Reference proteome</keyword>
<dbReference type="FunFam" id="3.40.50.620:FF:000106">
    <property type="entry name" value="Glutamine-dependent NAD(+) synthetase"/>
    <property type="match status" value="1"/>
</dbReference>
<evidence type="ECO:0000256" key="7">
    <source>
        <dbReference type="HAMAP-Rule" id="MF_02090"/>
    </source>
</evidence>